<dbReference type="SUPFAM" id="SSF52047">
    <property type="entry name" value="RNI-like"/>
    <property type="match status" value="1"/>
</dbReference>
<keyword evidence="2" id="KW-1185">Reference proteome</keyword>
<dbReference type="EMBL" id="KV919332">
    <property type="protein sequence ID" value="OSX70013.1"/>
    <property type="molecule type" value="Genomic_DNA"/>
</dbReference>
<dbReference type="Proteomes" id="UP000218209">
    <property type="component" value="Unassembled WGS sequence"/>
</dbReference>
<organism evidence="1 2">
    <name type="scientific">Porphyra umbilicalis</name>
    <name type="common">Purple laver</name>
    <name type="synonym">Red alga</name>
    <dbReference type="NCBI Taxonomy" id="2786"/>
    <lineage>
        <taxon>Eukaryota</taxon>
        <taxon>Rhodophyta</taxon>
        <taxon>Bangiophyceae</taxon>
        <taxon>Bangiales</taxon>
        <taxon>Bangiaceae</taxon>
        <taxon>Porphyra</taxon>
    </lineage>
</organism>
<evidence type="ECO:0000313" key="1">
    <source>
        <dbReference type="EMBL" id="OSX70013.1"/>
    </source>
</evidence>
<protein>
    <recommendedName>
        <fullName evidence="3">F-box domain-containing protein</fullName>
    </recommendedName>
</protein>
<dbReference type="AlphaFoldDB" id="A0A1X6NNS6"/>
<dbReference type="CDD" id="cd09917">
    <property type="entry name" value="F-box_SF"/>
    <property type="match status" value="1"/>
</dbReference>
<proteinExistence type="predicted"/>
<reference evidence="1 2" key="1">
    <citation type="submission" date="2017-03" db="EMBL/GenBank/DDBJ databases">
        <title>WGS assembly of Porphyra umbilicalis.</title>
        <authorList>
            <person name="Brawley S.H."/>
            <person name="Blouin N.A."/>
            <person name="Ficko-Blean E."/>
            <person name="Wheeler G.L."/>
            <person name="Lohr M."/>
            <person name="Goodson H.V."/>
            <person name="Jenkins J.W."/>
            <person name="Blaby-Haas C.E."/>
            <person name="Helliwell K.E."/>
            <person name="Chan C."/>
            <person name="Marriage T."/>
            <person name="Bhattacharya D."/>
            <person name="Klein A.S."/>
            <person name="Badis Y."/>
            <person name="Brodie J."/>
            <person name="Cao Y."/>
            <person name="Collen J."/>
            <person name="Dittami S.M."/>
            <person name="Gachon C.M."/>
            <person name="Green B.R."/>
            <person name="Karpowicz S."/>
            <person name="Kim J.W."/>
            <person name="Kudahl U."/>
            <person name="Lin S."/>
            <person name="Michel G."/>
            <person name="Mittag M."/>
            <person name="Olson B.J."/>
            <person name="Pangilinan J."/>
            <person name="Peng Y."/>
            <person name="Qiu H."/>
            <person name="Shu S."/>
            <person name="Singer J.T."/>
            <person name="Smith A.G."/>
            <person name="Sprecher B.N."/>
            <person name="Wagner V."/>
            <person name="Wang W."/>
            <person name="Wang Z.-Y."/>
            <person name="Yan J."/>
            <person name="Yarish C."/>
            <person name="Zoeuner-Riek S."/>
            <person name="Zhuang Y."/>
            <person name="Zou Y."/>
            <person name="Lindquist E.A."/>
            <person name="Grimwood J."/>
            <person name="Barry K."/>
            <person name="Rokhsar D.S."/>
            <person name="Schmutz J."/>
            <person name="Stiller J.W."/>
            <person name="Grossman A.R."/>
            <person name="Prochnik S.E."/>
        </authorList>
    </citation>
    <scope>NUCLEOTIDE SEQUENCE [LARGE SCALE GENOMIC DNA]</scope>
    <source>
        <strain evidence="1">4086291</strain>
    </source>
</reference>
<evidence type="ECO:0008006" key="3">
    <source>
        <dbReference type="Google" id="ProtNLM"/>
    </source>
</evidence>
<name>A0A1X6NNS6_PORUM</name>
<sequence>MDTSLSSFPDELLYMLCPHLPAPDLLALSRCSHACRRVCLASIKAVAVSLLDDAHAEVFLNPVAPAGWTKAGFQVNEVLYAANTDRRAAAGPQDANDAAALLSFVRSTGARRFLLLGDPERSSAGDPQPSTPFLATLLGGLSALPLRALVIDGDTAAAAALQEAVRFPPALEALALVEMRADELVSALPAVSAALTAGTTTLCSLILWGPMNNRRLPGAGPVLASYLRFPLSALRSLTLYGHLDGEVARAIADFPSIETMRLSCFFSSGAVAELALPRLPRLQVLDLGYSTCPSPAREEPLVRGRSLDALTMSMTMSRGNGRVHAVMSAAQLPVVLEMGAPTLPSHSDVRPLCAHAGRAALRSLSLSLVRDGPAILAAVAAGLSGLRELFVSFWPGGADGFRDWPAALAVERLGFRTELVEAGITDWLVTAAARSPSLITHLCSLDVDSQEPLAEATVRALVSLTRLTTLTLTCRGAVAVVADERAALKQAIQSSVRGASVLTWEE</sequence>
<dbReference type="Gene3D" id="3.80.10.10">
    <property type="entry name" value="Ribonuclease Inhibitor"/>
    <property type="match status" value="1"/>
</dbReference>
<evidence type="ECO:0000313" key="2">
    <source>
        <dbReference type="Proteomes" id="UP000218209"/>
    </source>
</evidence>
<accession>A0A1X6NNS6</accession>
<gene>
    <name evidence="1" type="ORF">BU14_0951s0001</name>
</gene>
<dbReference type="InterPro" id="IPR032675">
    <property type="entry name" value="LRR_dom_sf"/>
</dbReference>